<comment type="caution">
    <text evidence="2">The sequence shown here is derived from an EMBL/GenBank/DDBJ whole genome shotgun (WGS) entry which is preliminary data.</text>
</comment>
<proteinExistence type="predicted"/>
<name>A0A8X6QUW5_NEPPI</name>
<feature type="compositionally biased region" description="Polar residues" evidence="1">
    <location>
        <begin position="277"/>
        <end position="291"/>
    </location>
</feature>
<dbReference type="AlphaFoldDB" id="A0A8X6QUW5"/>
<keyword evidence="3" id="KW-1185">Reference proteome</keyword>
<gene>
    <name evidence="2" type="ORF">NPIL_371</name>
</gene>
<evidence type="ECO:0000313" key="2">
    <source>
        <dbReference type="EMBL" id="GFU38271.1"/>
    </source>
</evidence>
<protein>
    <submittedName>
        <fullName evidence="2">Uncharacterized protein</fullName>
    </submittedName>
</protein>
<accession>A0A8X6QUW5</accession>
<evidence type="ECO:0000256" key="1">
    <source>
        <dbReference type="SAM" id="MobiDB-lite"/>
    </source>
</evidence>
<reference evidence="2" key="1">
    <citation type="submission" date="2020-08" db="EMBL/GenBank/DDBJ databases">
        <title>Multicomponent nature underlies the extraordinary mechanical properties of spider dragline silk.</title>
        <authorList>
            <person name="Kono N."/>
            <person name="Nakamura H."/>
            <person name="Mori M."/>
            <person name="Yoshida Y."/>
            <person name="Ohtoshi R."/>
            <person name="Malay A.D."/>
            <person name="Moran D.A.P."/>
            <person name="Tomita M."/>
            <person name="Numata K."/>
            <person name="Arakawa K."/>
        </authorList>
    </citation>
    <scope>NUCLEOTIDE SEQUENCE</scope>
</reference>
<organism evidence="2 3">
    <name type="scientific">Nephila pilipes</name>
    <name type="common">Giant wood spider</name>
    <name type="synonym">Nephila maculata</name>
    <dbReference type="NCBI Taxonomy" id="299642"/>
    <lineage>
        <taxon>Eukaryota</taxon>
        <taxon>Metazoa</taxon>
        <taxon>Ecdysozoa</taxon>
        <taxon>Arthropoda</taxon>
        <taxon>Chelicerata</taxon>
        <taxon>Arachnida</taxon>
        <taxon>Araneae</taxon>
        <taxon>Araneomorphae</taxon>
        <taxon>Entelegynae</taxon>
        <taxon>Araneoidea</taxon>
        <taxon>Nephilidae</taxon>
        <taxon>Nephila</taxon>
    </lineage>
</organism>
<dbReference type="EMBL" id="BMAW01131165">
    <property type="protein sequence ID" value="GFU38271.1"/>
    <property type="molecule type" value="Genomic_DNA"/>
</dbReference>
<dbReference type="Proteomes" id="UP000887013">
    <property type="component" value="Unassembled WGS sequence"/>
</dbReference>
<evidence type="ECO:0000313" key="3">
    <source>
        <dbReference type="Proteomes" id="UP000887013"/>
    </source>
</evidence>
<sequence>MSLIAVLERSRDTFEALKENEELSDDGWKSSKLPIDEKIRTSHRDKFLLNHDGQDFTERDERSDRFLRVNVRRILVSYEGEQTLDEAKCNILVVHNLKVQGRRLLVVVLGSRAKEILQRLQDSPLDMKKIWYNLHFLNFFFVLQIYYFQATMPNIPYVKEFEEVQEIREAERLIQAAERARQRARLQQQAEIARRLQEQQAVVARRLQQQQQEAARRLQQQQQETARRLQQQQQEAAQLLQQQQQEAAQRLQQQQAEVARRLQQQQVETAREQQQEPTEISEQGTTRQQKQ</sequence>
<feature type="region of interest" description="Disordered" evidence="1">
    <location>
        <begin position="266"/>
        <end position="291"/>
    </location>
</feature>